<feature type="region of interest" description="Disordered" evidence="1">
    <location>
        <begin position="245"/>
        <end position="266"/>
    </location>
</feature>
<dbReference type="EMBL" id="BTCL01000021">
    <property type="protein sequence ID" value="GMK47602.1"/>
    <property type="molecule type" value="Genomic_DNA"/>
</dbReference>
<name>A0ABQ6NTQ2_9BACL</name>
<comment type="caution">
    <text evidence="2">The sequence shown here is derived from an EMBL/GenBank/DDBJ whole genome shotgun (WGS) entry which is preliminary data.</text>
</comment>
<proteinExistence type="predicted"/>
<evidence type="ECO:0000313" key="2">
    <source>
        <dbReference type="EMBL" id="GMK47602.1"/>
    </source>
</evidence>
<dbReference type="Proteomes" id="UP001285921">
    <property type="component" value="Unassembled WGS sequence"/>
</dbReference>
<gene>
    <name evidence="2" type="ORF">PghCCS26_47320</name>
</gene>
<organism evidence="2 3">
    <name type="scientific">Paenibacillus glycanilyticus</name>
    <dbReference type="NCBI Taxonomy" id="126569"/>
    <lineage>
        <taxon>Bacteria</taxon>
        <taxon>Bacillati</taxon>
        <taxon>Bacillota</taxon>
        <taxon>Bacilli</taxon>
        <taxon>Bacillales</taxon>
        <taxon>Paenibacillaceae</taxon>
        <taxon>Paenibacillus</taxon>
    </lineage>
</organism>
<dbReference type="RefSeq" id="WP_317981525.1">
    <property type="nucleotide sequence ID" value="NZ_BTCL01000021.1"/>
</dbReference>
<keyword evidence="3" id="KW-1185">Reference proteome</keyword>
<reference evidence="2 3" key="1">
    <citation type="submission" date="2023-05" db="EMBL/GenBank/DDBJ databases">
        <title>Draft genome of Paenibacillus sp. CCS26.</title>
        <authorList>
            <person name="Akita H."/>
            <person name="Shinto Y."/>
            <person name="Kimura Z."/>
        </authorList>
    </citation>
    <scope>NUCLEOTIDE SEQUENCE [LARGE SCALE GENOMIC DNA]</scope>
    <source>
        <strain evidence="2 3">CCS26</strain>
    </source>
</reference>
<protein>
    <submittedName>
        <fullName evidence="2">Uncharacterized protein</fullName>
    </submittedName>
</protein>
<accession>A0ABQ6NTQ2</accession>
<sequence length="266" mass="28642">MSLFTKKGEAAAQATNDNGGGAESPIVSFKSGTTYKVGVKSINDVAEYYGYGIFKKVNTFCPKNPAVRNARGFIESNPSVWDRAADLLYADAKKAEEAGASEADVKPIRDEAYIYRGKKRYLRAFFDLATGKDIVIDLSPKQETQIKAVIEKYAKKLGKVAFELGKTGTSTNAAVALSPVLDMDEDLTDVERANFEKLGAAPFDLESFETCLYVADEAEQLKNLVIAGFDIARLGLSIGAAPVTAPTAPEPDVKPVPDGPTPQLNF</sequence>
<evidence type="ECO:0000313" key="3">
    <source>
        <dbReference type="Proteomes" id="UP001285921"/>
    </source>
</evidence>
<evidence type="ECO:0000256" key="1">
    <source>
        <dbReference type="SAM" id="MobiDB-lite"/>
    </source>
</evidence>